<dbReference type="PANTHER" id="PTHR31793:SF27">
    <property type="entry name" value="NOVEL THIOESTERASE SUPERFAMILY DOMAIN AND SAPOSIN A-TYPE DOMAIN CONTAINING PROTEIN (0610012H03RIK)"/>
    <property type="match status" value="1"/>
</dbReference>
<dbReference type="GO" id="GO:0047617">
    <property type="term" value="F:fatty acyl-CoA hydrolase activity"/>
    <property type="evidence" value="ECO:0007669"/>
    <property type="project" value="TreeGrafter"/>
</dbReference>
<name>A0A9P6FYA2_9FUNG</name>
<dbReference type="InterPro" id="IPR050563">
    <property type="entry name" value="4-hydroxybenzoyl-CoA_TE"/>
</dbReference>
<dbReference type="AlphaFoldDB" id="A0A9P6FYA2"/>
<dbReference type="Proteomes" id="UP000780801">
    <property type="component" value="Unassembled WGS sequence"/>
</dbReference>
<dbReference type="OrthoDB" id="2420454at2759"/>
<dbReference type="SUPFAM" id="SSF54637">
    <property type="entry name" value="Thioesterase/thiol ester dehydrase-isomerase"/>
    <property type="match status" value="2"/>
</dbReference>
<keyword evidence="2" id="KW-0378">Hydrolase</keyword>
<dbReference type="InterPro" id="IPR029069">
    <property type="entry name" value="HotDog_dom_sf"/>
</dbReference>
<feature type="domain" description="Thioesterase" evidence="3">
    <location>
        <begin position="78"/>
        <end position="158"/>
    </location>
</feature>
<dbReference type="Gene3D" id="3.10.129.10">
    <property type="entry name" value="Hotdog Thioesterase"/>
    <property type="match status" value="1"/>
</dbReference>
<organism evidence="4 5">
    <name type="scientific">Lunasporangiospora selenospora</name>
    <dbReference type="NCBI Taxonomy" id="979761"/>
    <lineage>
        <taxon>Eukaryota</taxon>
        <taxon>Fungi</taxon>
        <taxon>Fungi incertae sedis</taxon>
        <taxon>Mucoromycota</taxon>
        <taxon>Mortierellomycotina</taxon>
        <taxon>Mortierellomycetes</taxon>
        <taxon>Mortierellales</taxon>
        <taxon>Mortierellaceae</taxon>
        <taxon>Lunasporangiospora</taxon>
    </lineage>
</organism>
<evidence type="ECO:0000313" key="5">
    <source>
        <dbReference type="Proteomes" id="UP000780801"/>
    </source>
</evidence>
<dbReference type="InterPro" id="IPR006683">
    <property type="entry name" value="Thioestr_dom"/>
</dbReference>
<keyword evidence="5" id="KW-1185">Reference proteome</keyword>
<accession>A0A9P6FYA2</accession>
<evidence type="ECO:0000256" key="2">
    <source>
        <dbReference type="ARBA" id="ARBA00022801"/>
    </source>
</evidence>
<dbReference type="Pfam" id="PF03061">
    <property type="entry name" value="4HBT"/>
    <property type="match status" value="1"/>
</dbReference>
<reference evidence="4" key="1">
    <citation type="journal article" date="2020" name="Fungal Divers.">
        <title>Resolving the Mortierellaceae phylogeny through synthesis of multi-gene phylogenetics and phylogenomics.</title>
        <authorList>
            <person name="Vandepol N."/>
            <person name="Liber J."/>
            <person name="Desiro A."/>
            <person name="Na H."/>
            <person name="Kennedy M."/>
            <person name="Barry K."/>
            <person name="Grigoriev I.V."/>
            <person name="Miller A.N."/>
            <person name="O'Donnell K."/>
            <person name="Stajich J.E."/>
            <person name="Bonito G."/>
        </authorList>
    </citation>
    <scope>NUCLEOTIDE SEQUENCE</scope>
    <source>
        <strain evidence="4">KOD1015</strain>
    </source>
</reference>
<gene>
    <name evidence="4" type="ORF">BGW38_008758</name>
</gene>
<sequence length="248" mass="26833">MSSIRRVAQISSHLIRGHLSAPLPTLKTSLDGNGSISSSLSRNFTSSASPETRVTKKDRAFYPYALDIQSRWADNDQYGHLNNAHYYSLFDTVINTFLIQEAGLDPHSEMQGSAIGVVAESGCQYFSSVSFPDMIEARLAVVKLGRSSVVYQVGIFKKLSAEVASELKLVRSSSASAGVFSGTDSAGHNPSLVVDSSPSSFHPSQIQADAAASGHFCHVFVDKISRRPVPIPNKIREGLERLQVAHQP</sequence>
<proteinExistence type="inferred from homology"/>
<evidence type="ECO:0000256" key="1">
    <source>
        <dbReference type="ARBA" id="ARBA00005953"/>
    </source>
</evidence>
<protein>
    <recommendedName>
        <fullName evidence="3">Thioesterase domain-containing protein</fullName>
    </recommendedName>
</protein>
<comment type="similarity">
    <text evidence="1">Belongs to the 4-hydroxybenzoyl-CoA thioesterase family.</text>
</comment>
<dbReference type="CDD" id="cd00586">
    <property type="entry name" value="4HBT"/>
    <property type="match status" value="1"/>
</dbReference>
<evidence type="ECO:0000313" key="4">
    <source>
        <dbReference type="EMBL" id="KAF9583724.1"/>
    </source>
</evidence>
<dbReference type="EMBL" id="JAABOA010000613">
    <property type="protein sequence ID" value="KAF9583724.1"/>
    <property type="molecule type" value="Genomic_DNA"/>
</dbReference>
<dbReference type="PANTHER" id="PTHR31793">
    <property type="entry name" value="4-HYDROXYBENZOYL-COA THIOESTERASE FAMILY MEMBER"/>
    <property type="match status" value="1"/>
</dbReference>
<comment type="caution">
    <text evidence="4">The sequence shown here is derived from an EMBL/GenBank/DDBJ whole genome shotgun (WGS) entry which is preliminary data.</text>
</comment>
<evidence type="ECO:0000259" key="3">
    <source>
        <dbReference type="Pfam" id="PF03061"/>
    </source>
</evidence>